<proteinExistence type="predicted"/>
<dbReference type="EMBL" id="ML978067">
    <property type="protein sequence ID" value="KAF2019147.1"/>
    <property type="molecule type" value="Genomic_DNA"/>
</dbReference>
<dbReference type="SUPFAM" id="SSF48150">
    <property type="entry name" value="DNA-glycosylase"/>
    <property type="match status" value="1"/>
</dbReference>
<dbReference type="GO" id="GO:0006285">
    <property type="term" value="P:base-excision repair, AP site formation"/>
    <property type="evidence" value="ECO:0007669"/>
    <property type="project" value="UniProtKB-ARBA"/>
</dbReference>
<dbReference type="PANTHER" id="PTHR15074">
    <property type="entry name" value="METHYL-CPG-BINDING PROTEIN"/>
    <property type="match status" value="1"/>
</dbReference>
<evidence type="ECO:0000259" key="4">
    <source>
        <dbReference type="Pfam" id="PF00730"/>
    </source>
</evidence>
<evidence type="ECO:0000313" key="6">
    <source>
        <dbReference type="Proteomes" id="UP000799778"/>
    </source>
</evidence>
<reference evidence="5" key="1">
    <citation type="journal article" date="2020" name="Stud. Mycol.">
        <title>101 Dothideomycetes genomes: a test case for predicting lifestyles and emergence of pathogens.</title>
        <authorList>
            <person name="Haridas S."/>
            <person name="Albert R."/>
            <person name="Binder M."/>
            <person name="Bloem J."/>
            <person name="Labutti K."/>
            <person name="Salamov A."/>
            <person name="Andreopoulos B."/>
            <person name="Baker S."/>
            <person name="Barry K."/>
            <person name="Bills G."/>
            <person name="Bluhm B."/>
            <person name="Cannon C."/>
            <person name="Castanera R."/>
            <person name="Culley D."/>
            <person name="Daum C."/>
            <person name="Ezra D."/>
            <person name="Gonzalez J."/>
            <person name="Henrissat B."/>
            <person name="Kuo A."/>
            <person name="Liang C."/>
            <person name="Lipzen A."/>
            <person name="Lutzoni F."/>
            <person name="Magnuson J."/>
            <person name="Mondo S."/>
            <person name="Nolan M."/>
            <person name="Ohm R."/>
            <person name="Pangilinan J."/>
            <person name="Park H.-J."/>
            <person name="Ramirez L."/>
            <person name="Alfaro M."/>
            <person name="Sun H."/>
            <person name="Tritt A."/>
            <person name="Yoshinaga Y."/>
            <person name="Zwiers L.-H."/>
            <person name="Turgeon B."/>
            <person name="Goodwin S."/>
            <person name="Spatafora J."/>
            <person name="Crous P."/>
            <person name="Grigoriev I."/>
        </authorList>
    </citation>
    <scope>NUCLEOTIDE SEQUENCE</scope>
    <source>
        <strain evidence="5">CBS 175.79</strain>
    </source>
</reference>
<evidence type="ECO:0000313" key="5">
    <source>
        <dbReference type="EMBL" id="KAF2019147.1"/>
    </source>
</evidence>
<dbReference type="InterPro" id="IPR003265">
    <property type="entry name" value="HhH-GPD_domain"/>
</dbReference>
<dbReference type="Pfam" id="PF00730">
    <property type="entry name" value="HhH-GPD"/>
    <property type="match status" value="1"/>
</dbReference>
<dbReference type="RefSeq" id="XP_033387486.1">
    <property type="nucleotide sequence ID" value="XM_033520823.1"/>
</dbReference>
<dbReference type="Proteomes" id="UP000799778">
    <property type="component" value="Unassembled WGS sequence"/>
</dbReference>
<name>A0A6A5Y281_9PLEO</name>
<dbReference type="GeneID" id="54278220"/>
<feature type="region of interest" description="Disordered" evidence="3">
    <location>
        <begin position="154"/>
        <end position="235"/>
    </location>
</feature>
<keyword evidence="6" id="KW-1185">Reference proteome</keyword>
<dbReference type="InterPro" id="IPR045138">
    <property type="entry name" value="MeCP2/MBD4"/>
</dbReference>
<dbReference type="Gene3D" id="1.10.340.30">
    <property type="entry name" value="Hypothetical protein, domain 2"/>
    <property type="match status" value="1"/>
</dbReference>
<keyword evidence="2" id="KW-0539">Nucleus</keyword>
<dbReference type="AlphaFoldDB" id="A0A6A5Y281"/>
<feature type="region of interest" description="Disordered" evidence="3">
    <location>
        <begin position="1"/>
        <end position="61"/>
    </location>
</feature>
<feature type="domain" description="HhH-GPD" evidence="4">
    <location>
        <begin position="275"/>
        <end position="352"/>
    </location>
</feature>
<dbReference type="OrthoDB" id="10265068at2759"/>
<feature type="compositionally biased region" description="Basic and acidic residues" evidence="3">
    <location>
        <begin position="1"/>
        <end position="11"/>
    </location>
</feature>
<protein>
    <submittedName>
        <fullName evidence="5">DNA glycosylase</fullName>
    </submittedName>
</protein>
<evidence type="ECO:0000256" key="2">
    <source>
        <dbReference type="ARBA" id="ARBA00023242"/>
    </source>
</evidence>
<evidence type="ECO:0000256" key="1">
    <source>
        <dbReference type="ARBA" id="ARBA00004123"/>
    </source>
</evidence>
<dbReference type="GO" id="GO:0003824">
    <property type="term" value="F:catalytic activity"/>
    <property type="evidence" value="ECO:0007669"/>
    <property type="project" value="InterPro"/>
</dbReference>
<organism evidence="5 6">
    <name type="scientific">Aaosphaeria arxii CBS 175.79</name>
    <dbReference type="NCBI Taxonomy" id="1450172"/>
    <lineage>
        <taxon>Eukaryota</taxon>
        <taxon>Fungi</taxon>
        <taxon>Dikarya</taxon>
        <taxon>Ascomycota</taxon>
        <taxon>Pezizomycotina</taxon>
        <taxon>Dothideomycetes</taxon>
        <taxon>Pleosporomycetidae</taxon>
        <taxon>Pleosporales</taxon>
        <taxon>Pleosporales incertae sedis</taxon>
        <taxon>Aaosphaeria</taxon>
    </lineage>
</organism>
<dbReference type="PANTHER" id="PTHR15074:SF0">
    <property type="entry name" value="METHYL-CPG-BINDING DOMAIN PROTEIN 4-LIKE PROTEIN"/>
    <property type="match status" value="1"/>
</dbReference>
<comment type="subcellular location">
    <subcellularLocation>
        <location evidence="1">Nucleus</location>
    </subcellularLocation>
</comment>
<evidence type="ECO:0000256" key="3">
    <source>
        <dbReference type="SAM" id="MobiDB-lite"/>
    </source>
</evidence>
<accession>A0A6A5Y281</accession>
<sequence length="470" mass="50972">MRTRSESRKEAPQPTSRVKRQKKDTVMKASKAPRKSKAAPATAASRVGAVNNKKKDSQRQDHGALTLAIHESQMLAGVLGQLSSAFHPLNSIVEKPEPSLVLAPPGLPALGPYGNATGRVPSIEDAIASLQLASHGIVSSAHALTTAVQPFGGDPSTIAKAPSTAAAPQRKRKQSQTTSKKASLPDKSQPAAPTTQRAPPPPPKSKAAPSTPKPKPATKKAASSSAKPKKTSTVSEHFEPFSMEITPPGLNFTLSPSRFGLIQERICSSLWALVVQAILWNQTTAKAARPVLFKLLTSYPTPESMAAATVEDVCAIIGTLGLQNRRSEVLIKLAQAWLQAPPDASRRYAVKNYPKTGENLELADGELLGESDLRRGFEISHLPGVGPYAIDSYRIFYRDTLRGIETSGDEVVEPEWKRVVPADKDLRAYLEWRWREEGWNWNKVTGEKKKIIEPVRRSSRRSIATMSSTS</sequence>
<gene>
    <name evidence="5" type="ORF">BU24DRAFT_114295</name>
</gene>
<dbReference type="GO" id="GO:0005634">
    <property type="term" value="C:nucleus"/>
    <property type="evidence" value="ECO:0007669"/>
    <property type="project" value="UniProtKB-SubCell"/>
</dbReference>
<dbReference type="GO" id="GO:0003677">
    <property type="term" value="F:DNA binding"/>
    <property type="evidence" value="ECO:0007669"/>
    <property type="project" value="InterPro"/>
</dbReference>
<dbReference type="InterPro" id="IPR011257">
    <property type="entry name" value="DNA_glycosylase"/>
</dbReference>